<dbReference type="SUPFAM" id="SSF50447">
    <property type="entry name" value="Translation proteins"/>
    <property type="match status" value="1"/>
</dbReference>
<dbReference type="GO" id="GO:0006364">
    <property type="term" value="P:rRNA processing"/>
    <property type="evidence" value="ECO:0007669"/>
    <property type="project" value="UniProtKB-KW"/>
</dbReference>
<evidence type="ECO:0000313" key="10">
    <source>
        <dbReference type="EMBL" id="WFD22428.1"/>
    </source>
</evidence>
<accession>A0AAF0EDH8</accession>
<comment type="subcellular location">
    <subcellularLocation>
        <location evidence="1">Nucleus</location>
    </subcellularLocation>
</comment>
<dbReference type="EMBL" id="CP119901">
    <property type="protein sequence ID" value="WFD22428.1"/>
    <property type="molecule type" value="Genomic_DNA"/>
</dbReference>
<evidence type="ECO:0000256" key="5">
    <source>
        <dbReference type="ARBA" id="ARBA00022552"/>
    </source>
</evidence>
<feature type="compositionally biased region" description="Acidic residues" evidence="9">
    <location>
        <begin position="121"/>
        <end position="138"/>
    </location>
</feature>
<dbReference type="Proteomes" id="UP001214415">
    <property type="component" value="Chromosome 2"/>
</dbReference>
<feature type="compositionally biased region" description="Basic and acidic residues" evidence="9">
    <location>
        <begin position="104"/>
        <end position="120"/>
    </location>
</feature>
<feature type="compositionally biased region" description="Polar residues" evidence="9">
    <location>
        <begin position="25"/>
        <end position="36"/>
    </location>
</feature>
<dbReference type="Gene3D" id="2.40.10.230">
    <property type="entry name" value="Probable tRNA pseudouridine synthase domain"/>
    <property type="match status" value="1"/>
</dbReference>
<reference evidence="10" key="1">
    <citation type="submission" date="2023-03" db="EMBL/GenBank/DDBJ databases">
        <title>Mating type loci evolution in Malassezia.</title>
        <authorList>
            <person name="Coelho M.A."/>
        </authorList>
    </citation>
    <scope>NUCLEOTIDE SEQUENCE</scope>
    <source>
        <strain evidence="10">CBS 12830</strain>
    </source>
</reference>
<dbReference type="InterPro" id="IPR038664">
    <property type="entry name" value="Gar1/Naf1_Cbf5-bd_sf"/>
</dbReference>
<keyword evidence="6" id="KW-0597">Phosphoprotein</keyword>
<dbReference type="GO" id="GO:0003723">
    <property type="term" value="F:RNA binding"/>
    <property type="evidence" value="ECO:0007669"/>
    <property type="project" value="UniProtKB-KW"/>
</dbReference>
<dbReference type="GO" id="GO:0001522">
    <property type="term" value="P:pseudouridine synthesis"/>
    <property type="evidence" value="ECO:0007669"/>
    <property type="project" value="InterPro"/>
</dbReference>
<comment type="similarity">
    <text evidence="2">Belongs to the NAF1 family.</text>
</comment>
<keyword evidence="11" id="KW-1185">Reference proteome</keyword>
<dbReference type="InterPro" id="IPR040309">
    <property type="entry name" value="Naf1"/>
</dbReference>
<feature type="compositionally biased region" description="Basic and acidic residues" evidence="9">
    <location>
        <begin position="334"/>
        <end position="343"/>
    </location>
</feature>
<keyword evidence="5" id="KW-0698">rRNA processing</keyword>
<feature type="region of interest" description="Disordered" evidence="9">
    <location>
        <begin position="1"/>
        <end position="176"/>
    </location>
</feature>
<evidence type="ECO:0000256" key="3">
    <source>
        <dbReference type="ARBA" id="ARBA00021438"/>
    </source>
</evidence>
<evidence type="ECO:0000256" key="1">
    <source>
        <dbReference type="ARBA" id="ARBA00004123"/>
    </source>
</evidence>
<dbReference type="Pfam" id="PF04410">
    <property type="entry name" value="Gar1"/>
    <property type="match status" value="1"/>
</dbReference>
<dbReference type="AlphaFoldDB" id="A0AAF0EDH8"/>
<organism evidence="10 11">
    <name type="scientific">Malassezia equina</name>
    <dbReference type="NCBI Taxonomy" id="1381935"/>
    <lineage>
        <taxon>Eukaryota</taxon>
        <taxon>Fungi</taxon>
        <taxon>Dikarya</taxon>
        <taxon>Basidiomycota</taxon>
        <taxon>Ustilaginomycotina</taxon>
        <taxon>Malasseziomycetes</taxon>
        <taxon>Malasseziales</taxon>
        <taxon>Malasseziaceae</taxon>
        <taxon>Malassezia</taxon>
    </lineage>
</organism>
<feature type="region of interest" description="Disordered" evidence="9">
    <location>
        <begin position="315"/>
        <end position="397"/>
    </location>
</feature>
<evidence type="ECO:0000256" key="7">
    <source>
        <dbReference type="ARBA" id="ARBA00022884"/>
    </source>
</evidence>
<dbReference type="GO" id="GO:0005634">
    <property type="term" value="C:nucleus"/>
    <property type="evidence" value="ECO:0007669"/>
    <property type="project" value="UniProtKB-SubCell"/>
</dbReference>
<evidence type="ECO:0000256" key="2">
    <source>
        <dbReference type="ARBA" id="ARBA00009801"/>
    </source>
</evidence>
<dbReference type="GO" id="GO:0005732">
    <property type="term" value="C:sno(s)RNA-containing ribonucleoprotein complex"/>
    <property type="evidence" value="ECO:0007669"/>
    <property type="project" value="InterPro"/>
</dbReference>
<evidence type="ECO:0000256" key="9">
    <source>
        <dbReference type="SAM" id="MobiDB-lite"/>
    </source>
</evidence>
<sequence>MGADQSKLRSWTRATATDKEADTFTPASQVRENTQPMAEEAPVSVEVSRVDHQVEDGDDSMASSAPAPPDAGEEPGGLSLSQHRKLVQELRSKQGPTGSSDAHILAEMKRAGVSDTRMENDADDVEQDSSDSDSDESTSSDSSSDTNVPLHAQPDDDDEGPDSSMPPRTKNEFGDDYIMEPAIQKIKEEDLPSLERIGWVHSIVGNVVLVEQDSSVAADDTTRSYDVLDSESLLCFEDGSVLGLVFETFGSVKQPMYSIRFRSPEAIDRSIVQEKKPVYFLPANSTYVLTRLIRTKGSDASNVWDEEVADDEIEYSDDEAEAAAKKKNKKGKHARPDSVHSEDVDPSTASLGPLGGSGPSTSRSGRKRASQGSGWSEGPKRSRQGASTSTAANMPHYNPRFAEQWFRPTTPGTLYPPTMPAFPVPGYSPNYPSLHDYAGSTYPTYMTPPSAPGYFPPRRSD</sequence>
<keyword evidence="4" id="KW-0690">Ribosome biogenesis</keyword>
<evidence type="ECO:0000256" key="8">
    <source>
        <dbReference type="ARBA" id="ARBA00023242"/>
    </source>
</evidence>
<gene>
    <name evidence="10" type="ORF">MEQU1_001098</name>
</gene>
<dbReference type="GO" id="GO:0000493">
    <property type="term" value="P:box H/ACA snoRNP assembly"/>
    <property type="evidence" value="ECO:0007669"/>
    <property type="project" value="InterPro"/>
</dbReference>
<protein>
    <recommendedName>
        <fullName evidence="3">H/ACA ribonucleoprotein complex non-core subunit NAF1</fullName>
    </recommendedName>
</protein>
<dbReference type="InterPro" id="IPR009000">
    <property type="entry name" value="Transl_B-barrel_sf"/>
</dbReference>
<dbReference type="PANTHER" id="PTHR31633:SF1">
    <property type="entry name" value="H_ACA RIBONUCLEOPROTEIN COMPLEX NON-CORE SUBUNIT NAF1"/>
    <property type="match status" value="1"/>
</dbReference>
<keyword evidence="7" id="KW-0694">RNA-binding</keyword>
<proteinExistence type="inferred from homology"/>
<evidence type="ECO:0000256" key="4">
    <source>
        <dbReference type="ARBA" id="ARBA00022517"/>
    </source>
</evidence>
<keyword evidence="8" id="KW-0539">Nucleus</keyword>
<name>A0AAF0EDH8_9BASI</name>
<evidence type="ECO:0000256" key="6">
    <source>
        <dbReference type="ARBA" id="ARBA00022553"/>
    </source>
</evidence>
<evidence type="ECO:0000313" key="11">
    <source>
        <dbReference type="Proteomes" id="UP001214415"/>
    </source>
</evidence>
<dbReference type="PANTHER" id="PTHR31633">
    <property type="entry name" value="H/ACA RIBONUCLEOPROTEIN COMPLEX NON-CORE SUBUNIT NAF1"/>
    <property type="match status" value="1"/>
</dbReference>
<dbReference type="InterPro" id="IPR007504">
    <property type="entry name" value="H/ACA_rnp_Gar1/Naf1"/>
</dbReference>